<dbReference type="AlphaFoldDB" id="A0A921AVU7"/>
<feature type="region of interest" description="Disordered" evidence="1">
    <location>
        <begin position="232"/>
        <end position="265"/>
    </location>
</feature>
<name>A0A921AVU7_9BACT</name>
<sequence length="639" mass="69868">MRIDTSAQLQQQQAAGAHFALDNRGRLETQGAVRHFFQKIADIFRSLSSSGRAAIEARNAAVSAAMDRILRQGGLPNVANTDIPRTCARPSAQKADFLKESYCLAESAVGRAFPGLDHEKKQFMAMSVNDHFRNMPDLEARFDGAESLGRAMEEYARGLEGRPSAQKADLRKESFRIAEGAVGRAFPGLDNEKKQVMIMSVNDHFRNMPDLEARFDGAESLGRAMEEYARGLEGRPSAQKAASPAPEGAGAKAASAQPQASAQKDELRKAVLPFAQNAVHRAFSHLGQGEKTQLALEVNGYFWKQPDLRQLFADKKELERGVNEYVQGLKEGRLPDWALAHPVPEEKAPEASYKVRGEDVEGRMNAMAKSVADWFFPGLDEAAHRELADGACGRIRSELLAHIRDEDGSVLKKELIQLVADTVEELARENMPDAVRTGFHPAPGVKTKASDALTPQLIRPETILTQGPNTCFMMSVVNSMLTTEKGRAILRTCITPDGLLDLGMRATGQATVKPGDFASLELSMADAYSTRDNAWSYGRMGLAGEFAQLFGMDAVPYRIEDGEEKFQGTLSGPGDLETVSRHLNNGYMVILYMDRHYMAVVGTEAGGLILRNSMGGKEEHVPLGRLVGSTIDVLSYPEV</sequence>
<feature type="compositionally biased region" description="Low complexity" evidence="1">
    <location>
        <begin position="240"/>
        <end position="262"/>
    </location>
</feature>
<dbReference type="EMBL" id="DYZA01000081">
    <property type="protein sequence ID" value="HJD96886.1"/>
    <property type="molecule type" value="Genomic_DNA"/>
</dbReference>
<dbReference type="Proteomes" id="UP000698963">
    <property type="component" value="Unassembled WGS sequence"/>
</dbReference>
<gene>
    <name evidence="2" type="ORF">K8W16_04485</name>
</gene>
<proteinExistence type="predicted"/>
<reference evidence="2" key="2">
    <citation type="submission" date="2021-09" db="EMBL/GenBank/DDBJ databases">
        <authorList>
            <person name="Gilroy R."/>
        </authorList>
    </citation>
    <scope>NUCLEOTIDE SEQUENCE</scope>
    <source>
        <strain evidence="2">ChiGjej2B2-19336</strain>
    </source>
</reference>
<evidence type="ECO:0000313" key="3">
    <source>
        <dbReference type="Proteomes" id="UP000698963"/>
    </source>
</evidence>
<protein>
    <submittedName>
        <fullName evidence="2">Uncharacterized protein</fullName>
    </submittedName>
</protein>
<evidence type="ECO:0000313" key="2">
    <source>
        <dbReference type="EMBL" id="HJD96886.1"/>
    </source>
</evidence>
<reference evidence="2" key="1">
    <citation type="journal article" date="2021" name="PeerJ">
        <title>Extensive microbial diversity within the chicken gut microbiome revealed by metagenomics and culture.</title>
        <authorList>
            <person name="Gilroy R."/>
            <person name="Ravi A."/>
            <person name="Getino M."/>
            <person name="Pursley I."/>
            <person name="Horton D.L."/>
            <person name="Alikhan N.F."/>
            <person name="Baker D."/>
            <person name="Gharbi K."/>
            <person name="Hall N."/>
            <person name="Watson M."/>
            <person name="Adriaenssens E.M."/>
            <person name="Foster-Nyarko E."/>
            <person name="Jarju S."/>
            <person name="Secka A."/>
            <person name="Antonio M."/>
            <person name="Oren A."/>
            <person name="Chaudhuri R.R."/>
            <person name="La Ragione R."/>
            <person name="Hildebrand F."/>
            <person name="Pallen M.J."/>
        </authorList>
    </citation>
    <scope>NUCLEOTIDE SEQUENCE</scope>
    <source>
        <strain evidence="2">ChiGjej2B2-19336</strain>
    </source>
</reference>
<accession>A0A921AVU7</accession>
<evidence type="ECO:0000256" key="1">
    <source>
        <dbReference type="SAM" id="MobiDB-lite"/>
    </source>
</evidence>
<comment type="caution">
    <text evidence="2">The sequence shown here is derived from an EMBL/GenBank/DDBJ whole genome shotgun (WGS) entry which is preliminary data.</text>
</comment>
<organism evidence="2 3">
    <name type="scientific">Mailhella massiliensis</name>
    <dbReference type="NCBI Taxonomy" id="1903261"/>
    <lineage>
        <taxon>Bacteria</taxon>
        <taxon>Pseudomonadati</taxon>
        <taxon>Thermodesulfobacteriota</taxon>
        <taxon>Desulfovibrionia</taxon>
        <taxon>Desulfovibrionales</taxon>
        <taxon>Desulfovibrionaceae</taxon>
        <taxon>Mailhella</taxon>
    </lineage>
</organism>
<dbReference type="RefSeq" id="WP_304121495.1">
    <property type="nucleotide sequence ID" value="NZ_DYZA01000081.1"/>
</dbReference>